<dbReference type="InterPro" id="IPR036188">
    <property type="entry name" value="FAD/NAD-bd_sf"/>
</dbReference>
<dbReference type="PRINTS" id="PR00469">
    <property type="entry name" value="PNDRDTASEII"/>
</dbReference>
<evidence type="ECO:0000313" key="2">
    <source>
        <dbReference type="Proteomes" id="UP000297245"/>
    </source>
</evidence>
<gene>
    <name evidence="1" type="ORF">K435DRAFT_859739</name>
</gene>
<accession>A0A4S8LZV0</accession>
<proteinExistence type="predicted"/>
<evidence type="ECO:0000313" key="1">
    <source>
        <dbReference type="EMBL" id="THU95277.1"/>
    </source>
</evidence>
<dbReference type="AlphaFoldDB" id="A0A4S8LZV0"/>
<protein>
    <submittedName>
        <fullName evidence="1">Uncharacterized protein</fullName>
    </submittedName>
</protein>
<dbReference type="Gene3D" id="3.50.50.60">
    <property type="entry name" value="FAD/NAD(P)-binding domain"/>
    <property type="match status" value="1"/>
</dbReference>
<dbReference type="Proteomes" id="UP000297245">
    <property type="component" value="Unassembled WGS sequence"/>
</dbReference>
<dbReference type="EMBL" id="ML179204">
    <property type="protein sequence ID" value="THU95277.1"/>
    <property type="molecule type" value="Genomic_DNA"/>
</dbReference>
<reference evidence="1 2" key="1">
    <citation type="journal article" date="2019" name="Nat. Ecol. Evol.">
        <title>Megaphylogeny resolves global patterns of mushroom evolution.</title>
        <authorList>
            <person name="Varga T."/>
            <person name="Krizsan K."/>
            <person name="Foldi C."/>
            <person name="Dima B."/>
            <person name="Sanchez-Garcia M."/>
            <person name="Sanchez-Ramirez S."/>
            <person name="Szollosi G.J."/>
            <person name="Szarkandi J.G."/>
            <person name="Papp V."/>
            <person name="Albert L."/>
            <person name="Andreopoulos W."/>
            <person name="Angelini C."/>
            <person name="Antonin V."/>
            <person name="Barry K.W."/>
            <person name="Bougher N.L."/>
            <person name="Buchanan P."/>
            <person name="Buyck B."/>
            <person name="Bense V."/>
            <person name="Catcheside P."/>
            <person name="Chovatia M."/>
            <person name="Cooper J."/>
            <person name="Damon W."/>
            <person name="Desjardin D."/>
            <person name="Finy P."/>
            <person name="Geml J."/>
            <person name="Haridas S."/>
            <person name="Hughes K."/>
            <person name="Justo A."/>
            <person name="Karasinski D."/>
            <person name="Kautmanova I."/>
            <person name="Kiss B."/>
            <person name="Kocsube S."/>
            <person name="Kotiranta H."/>
            <person name="LaButti K.M."/>
            <person name="Lechner B.E."/>
            <person name="Liimatainen K."/>
            <person name="Lipzen A."/>
            <person name="Lukacs Z."/>
            <person name="Mihaltcheva S."/>
            <person name="Morgado L.N."/>
            <person name="Niskanen T."/>
            <person name="Noordeloos M.E."/>
            <person name="Ohm R.A."/>
            <person name="Ortiz-Santana B."/>
            <person name="Ovrebo C."/>
            <person name="Racz N."/>
            <person name="Riley R."/>
            <person name="Savchenko A."/>
            <person name="Shiryaev A."/>
            <person name="Soop K."/>
            <person name="Spirin V."/>
            <person name="Szebenyi C."/>
            <person name="Tomsovsky M."/>
            <person name="Tulloss R.E."/>
            <person name="Uehling J."/>
            <person name="Grigoriev I.V."/>
            <person name="Vagvolgyi C."/>
            <person name="Papp T."/>
            <person name="Martin F.M."/>
            <person name="Miettinen O."/>
            <person name="Hibbett D.S."/>
            <person name="Nagy L.G."/>
        </authorList>
    </citation>
    <scope>NUCLEOTIDE SEQUENCE [LARGE SCALE GENOMIC DNA]</scope>
    <source>
        <strain evidence="1 2">CBS 962.96</strain>
    </source>
</reference>
<name>A0A4S8LZV0_DENBC</name>
<organism evidence="1 2">
    <name type="scientific">Dendrothele bispora (strain CBS 962.96)</name>
    <dbReference type="NCBI Taxonomy" id="1314807"/>
    <lineage>
        <taxon>Eukaryota</taxon>
        <taxon>Fungi</taxon>
        <taxon>Dikarya</taxon>
        <taxon>Basidiomycota</taxon>
        <taxon>Agaricomycotina</taxon>
        <taxon>Agaricomycetes</taxon>
        <taxon>Agaricomycetidae</taxon>
        <taxon>Agaricales</taxon>
        <taxon>Agaricales incertae sedis</taxon>
        <taxon>Dendrothele</taxon>
    </lineage>
</organism>
<dbReference type="OrthoDB" id="3249756at2759"/>
<sequence length="94" mass="10715">MSPLTNGKVDKSSEMHFKVITGSQPAIYLTQAHLNLEGFMGNGFAAGGQRTTTVNVENFHGFPVPTRILGPELMDKFHEQSLRFWYKHHHRDYL</sequence>
<keyword evidence="2" id="KW-1185">Reference proteome</keyword>